<dbReference type="STRING" id="1128970.SAMN04487935_2620"/>
<accession>A0A1G8ZIP4</accession>
<keyword evidence="2" id="KW-1185">Reference proteome</keyword>
<protein>
    <recommendedName>
        <fullName evidence="3">DUF2971 domain-containing protein</fullName>
    </recommendedName>
</protein>
<dbReference type="AlphaFoldDB" id="A0A1G8ZIP4"/>
<dbReference type="OrthoDB" id="190848at2"/>
<dbReference type="EMBL" id="FNEZ01000004">
    <property type="protein sequence ID" value="SDK14992.1"/>
    <property type="molecule type" value="Genomic_DNA"/>
</dbReference>
<dbReference type="Proteomes" id="UP000199580">
    <property type="component" value="Unassembled WGS sequence"/>
</dbReference>
<gene>
    <name evidence="1" type="ORF">SAMN04487935_2620</name>
</gene>
<name>A0A1G8ZIP4_9FLAO</name>
<evidence type="ECO:0000313" key="1">
    <source>
        <dbReference type="EMBL" id="SDK14992.1"/>
    </source>
</evidence>
<evidence type="ECO:0000313" key="2">
    <source>
        <dbReference type="Proteomes" id="UP000199580"/>
    </source>
</evidence>
<proteinExistence type="predicted"/>
<evidence type="ECO:0008006" key="3">
    <source>
        <dbReference type="Google" id="ProtNLM"/>
    </source>
</evidence>
<reference evidence="1 2" key="1">
    <citation type="submission" date="2016-10" db="EMBL/GenBank/DDBJ databases">
        <authorList>
            <person name="de Groot N.N."/>
        </authorList>
    </citation>
    <scope>NUCLEOTIDE SEQUENCE [LARGE SCALE GENOMIC DNA]</scope>
    <source>
        <strain evidence="1 2">CGMCC 1.10076</strain>
    </source>
</reference>
<organism evidence="1 2">
    <name type="scientific">Flavobacterium noncentrifugens</name>
    <dbReference type="NCBI Taxonomy" id="1128970"/>
    <lineage>
        <taxon>Bacteria</taxon>
        <taxon>Pseudomonadati</taxon>
        <taxon>Bacteroidota</taxon>
        <taxon>Flavobacteriia</taxon>
        <taxon>Flavobacteriales</taxon>
        <taxon>Flavobacteriaceae</taxon>
        <taxon>Flavobacterium</taxon>
    </lineage>
</organism>
<dbReference type="RefSeq" id="WP_139171774.1">
    <property type="nucleotide sequence ID" value="NZ_BKAI01000019.1"/>
</dbReference>
<sequence>MENYSENYQRIQEFIESFSRLVHERKDLKLVVDTYTHFEGKFKMLDAILLRENESLAIFEFKPRGKQINLQDMFEAFVPLEVSFKFLILSNGTIHKVLNRFSNQIRDFENAAELLLFLLEIPSEEEIKRVKNAIAEGIENVVSNFFASFDRNHKLNSKKEILLQLLTRENVVKNLQYDKNGQFYHISNDIRKLENLENRLFKILIDEVNQNESIYRYTNLDTIFSTIDKESLRLNGIAGMNDISEVGYVETYLDQNFIPFKTPKDVDRLNRRFILCSSTLNDDLIQWRLYGDDCKGGCLVFRLKEQKDIPGLQIRKINYGVEVNGENYHPELELIAHIIDFVKVIIRDSFQFRTLSIWKHFFKSFEYAPEKEVRLLLIQNDQNNIKGEAFNGFNPHSLDKKWCLTTSHKILNPFMVISLNDKALPLELTDIILGPKCPEIVINQTQFTQLLSEKKMGNVKVKISRIKNYR</sequence>